<dbReference type="RefSeq" id="XP_017998344.1">
    <property type="nucleotide sequence ID" value="XM_018140921.1"/>
</dbReference>
<protein>
    <submittedName>
        <fullName evidence="3">Clavaminate synthase-like protein</fullName>
    </submittedName>
</protein>
<reference evidence="3 4" key="1">
    <citation type="submission" date="2015-06" db="EMBL/GenBank/DDBJ databases">
        <title>Draft genome of the ant-associated black yeast Phialophora attae CBS 131958.</title>
        <authorList>
            <person name="Moreno L.F."/>
            <person name="Stielow B.J."/>
            <person name="de Hoog S."/>
            <person name="Vicente V.A."/>
            <person name="Weiss V.A."/>
            <person name="de Vries M."/>
            <person name="Cruz L.M."/>
            <person name="Souza E.M."/>
        </authorList>
    </citation>
    <scope>NUCLEOTIDE SEQUENCE [LARGE SCALE GENOMIC DNA]</scope>
    <source>
        <strain evidence="3 4">CBS 131958</strain>
    </source>
</reference>
<evidence type="ECO:0000259" key="2">
    <source>
        <dbReference type="Pfam" id="PF02668"/>
    </source>
</evidence>
<name>A0A0N0NKP3_9EURO</name>
<dbReference type="InterPro" id="IPR050411">
    <property type="entry name" value="AlphaKG_dependent_hydroxylases"/>
</dbReference>
<gene>
    <name evidence="3" type="ORF">AB675_12024</name>
</gene>
<dbReference type="GO" id="GO:0016491">
    <property type="term" value="F:oxidoreductase activity"/>
    <property type="evidence" value="ECO:0007669"/>
    <property type="project" value="UniProtKB-KW"/>
</dbReference>
<organism evidence="3 4">
    <name type="scientific">Cyphellophora attinorum</name>
    <dbReference type="NCBI Taxonomy" id="1664694"/>
    <lineage>
        <taxon>Eukaryota</taxon>
        <taxon>Fungi</taxon>
        <taxon>Dikarya</taxon>
        <taxon>Ascomycota</taxon>
        <taxon>Pezizomycotina</taxon>
        <taxon>Eurotiomycetes</taxon>
        <taxon>Chaetothyriomycetidae</taxon>
        <taxon>Chaetothyriales</taxon>
        <taxon>Cyphellophoraceae</taxon>
        <taxon>Cyphellophora</taxon>
    </lineage>
</organism>
<keyword evidence="1" id="KW-0560">Oxidoreductase</keyword>
<dbReference type="GeneID" id="28732802"/>
<dbReference type="OrthoDB" id="4150551at2759"/>
<evidence type="ECO:0000256" key="1">
    <source>
        <dbReference type="ARBA" id="ARBA00023002"/>
    </source>
</evidence>
<dbReference type="Gene3D" id="3.60.130.10">
    <property type="entry name" value="Clavaminate synthase-like"/>
    <property type="match status" value="1"/>
</dbReference>
<dbReference type="EMBL" id="LFJN01000019">
    <property type="protein sequence ID" value="KPI38381.1"/>
    <property type="molecule type" value="Genomic_DNA"/>
</dbReference>
<dbReference type="Proteomes" id="UP000038010">
    <property type="component" value="Unassembled WGS sequence"/>
</dbReference>
<dbReference type="PANTHER" id="PTHR10696">
    <property type="entry name" value="GAMMA-BUTYROBETAINE HYDROXYLASE-RELATED"/>
    <property type="match status" value="1"/>
</dbReference>
<dbReference type="InterPro" id="IPR003819">
    <property type="entry name" value="TauD/TfdA-like"/>
</dbReference>
<evidence type="ECO:0000313" key="3">
    <source>
        <dbReference type="EMBL" id="KPI38381.1"/>
    </source>
</evidence>
<feature type="domain" description="TauD/TfdA-like" evidence="2">
    <location>
        <begin position="60"/>
        <end position="350"/>
    </location>
</feature>
<comment type="caution">
    <text evidence="3">The sequence shown here is derived from an EMBL/GenBank/DDBJ whole genome shotgun (WGS) entry which is preliminary data.</text>
</comment>
<proteinExistence type="predicted"/>
<dbReference type="SUPFAM" id="SSF51197">
    <property type="entry name" value="Clavaminate synthase-like"/>
    <property type="match status" value="1"/>
</dbReference>
<dbReference type="AlphaFoldDB" id="A0A0N0NKP3"/>
<dbReference type="Pfam" id="PF02668">
    <property type="entry name" value="TauD"/>
    <property type="match status" value="1"/>
</dbReference>
<dbReference type="InterPro" id="IPR042098">
    <property type="entry name" value="TauD-like_sf"/>
</dbReference>
<accession>A0A0N0NKP3</accession>
<sequence>MALDGLGLLEEFTFDGQQDTINFGYHESNNFPLALQTKPGVHLTVDEAIQSIRALRESGKLAELLKAHGGAALIRGLPITTPLEYSLVAHAFGLAAHEEVGRPPLRTVLAKNVKTANEGPPELPIWPHNEYGWSTINPAWLTFCALEVPQTCGATPITSSIGLIKKLEEEAPEFLNKLSKHGVQYTYRYSRKEVVSTVGATVFAAYGQETTSSDDEATIRTKVEREVRRHSNRFVWHDDGSLSVTHIVPILRKHLDTGFTTWFGNLTSAYGRSRHHGATEPPYLGDDGGYHPLPLYGNGEAIETKYLELSLSIAESLQVDVDWQKGDVVLLDNYAVMHSRKPWTGTRSVLAALWDEGGRIGDTLEGTEILRSSPREPIIAAA</sequence>
<dbReference type="VEuPathDB" id="FungiDB:AB675_12024"/>
<dbReference type="PANTHER" id="PTHR10696:SF21">
    <property type="entry name" value="TAUD_TFDA-LIKE DOMAIN-CONTAINING PROTEIN"/>
    <property type="match status" value="1"/>
</dbReference>
<dbReference type="STRING" id="1664694.A0A0N0NKP3"/>
<keyword evidence="4" id="KW-1185">Reference proteome</keyword>
<evidence type="ECO:0000313" key="4">
    <source>
        <dbReference type="Proteomes" id="UP000038010"/>
    </source>
</evidence>